<reference evidence="4 5" key="1">
    <citation type="submission" date="2019-12" db="EMBL/GenBank/DDBJ databases">
        <authorList>
            <person name="Floudas D."/>
            <person name="Bentzer J."/>
            <person name="Ahren D."/>
            <person name="Johansson T."/>
            <person name="Persson P."/>
            <person name="Tunlid A."/>
        </authorList>
    </citation>
    <scope>NUCLEOTIDE SEQUENCE [LARGE SCALE GENOMIC DNA]</scope>
    <source>
        <strain evidence="4 5">CBS 102.39</strain>
    </source>
</reference>
<feature type="compositionally biased region" description="Polar residues" evidence="1">
    <location>
        <begin position="70"/>
        <end position="85"/>
    </location>
</feature>
<sequence length="102" mass="11099">MTYAIWPQRFIFMGLYFALSKLYVNSLLASLNARTVFRSGREFDYDMSFGMGTSNRRVSTSIAFPKVKDSSQGTGTRGTATSTDSRMSDVKVSGLAGGSVSV</sequence>
<evidence type="ECO:0000313" key="4">
    <source>
        <dbReference type="EMBL" id="KAF4618494.1"/>
    </source>
</evidence>
<dbReference type="AlphaFoldDB" id="A0A8H4VSK4"/>
<keyword evidence="2" id="KW-1133">Transmembrane helix</keyword>
<feature type="domain" description="DUF6534" evidence="3">
    <location>
        <begin position="2"/>
        <end position="35"/>
    </location>
</feature>
<dbReference type="EMBL" id="JAACJL010000017">
    <property type="protein sequence ID" value="KAF4618494.1"/>
    <property type="molecule type" value="Genomic_DNA"/>
</dbReference>
<organism evidence="4 5">
    <name type="scientific">Agrocybe pediades</name>
    <dbReference type="NCBI Taxonomy" id="84607"/>
    <lineage>
        <taxon>Eukaryota</taxon>
        <taxon>Fungi</taxon>
        <taxon>Dikarya</taxon>
        <taxon>Basidiomycota</taxon>
        <taxon>Agaricomycotina</taxon>
        <taxon>Agaricomycetes</taxon>
        <taxon>Agaricomycetidae</taxon>
        <taxon>Agaricales</taxon>
        <taxon>Agaricineae</taxon>
        <taxon>Strophariaceae</taxon>
        <taxon>Agrocybe</taxon>
    </lineage>
</organism>
<accession>A0A8H4VSK4</accession>
<feature type="transmembrane region" description="Helical" evidence="2">
    <location>
        <begin position="6"/>
        <end position="24"/>
    </location>
</feature>
<feature type="region of interest" description="Disordered" evidence="1">
    <location>
        <begin position="67"/>
        <end position="102"/>
    </location>
</feature>
<keyword evidence="5" id="KW-1185">Reference proteome</keyword>
<keyword evidence="2" id="KW-0472">Membrane</keyword>
<protein>
    <recommendedName>
        <fullName evidence="3">DUF6534 domain-containing protein</fullName>
    </recommendedName>
</protein>
<evidence type="ECO:0000259" key="3">
    <source>
        <dbReference type="Pfam" id="PF20152"/>
    </source>
</evidence>
<comment type="caution">
    <text evidence="4">The sequence shown here is derived from an EMBL/GenBank/DDBJ whole genome shotgun (WGS) entry which is preliminary data.</text>
</comment>
<proteinExistence type="predicted"/>
<evidence type="ECO:0000313" key="5">
    <source>
        <dbReference type="Proteomes" id="UP000521872"/>
    </source>
</evidence>
<dbReference type="Proteomes" id="UP000521872">
    <property type="component" value="Unassembled WGS sequence"/>
</dbReference>
<evidence type="ECO:0000256" key="1">
    <source>
        <dbReference type="SAM" id="MobiDB-lite"/>
    </source>
</evidence>
<dbReference type="Pfam" id="PF20152">
    <property type="entry name" value="DUF6534"/>
    <property type="match status" value="1"/>
</dbReference>
<gene>
    <name evidence="4" type="ORF">D9613_010036</name>
</gene>
<evidence type="ECO:0000256" key="2">
    <source>
        <dbReference type="SAM" id="Phobius"/>
    </source>
</evidence>
<dbReference type="InterPro" id="IPR045339">
    <property type="entry name" value="DUF6534"/>
</dbReference>
<name>A0A8H4VSK4_9AGAR</name>
<keyword evidence="2" id="KW-0812">Transmembrane</keyword>